<evidence type="ECO:0000313" key="1">
    <source>
        <dbReference type="EMBL" id="KAL0107452.1"/>
    </source>
</evidence>
<organism evidence="1 2">
    <name type="scientific">Cardiocondyla obscurior</name>
    <dbReference type="NCBI Taxonomy" id="286306"/>
    <lineage>
        <taxon>Eukaryota</taxon>
        <taxon>Metazoa</taxon>
        <taxon>Ecdysozoa</taxon>
        <taxon>Arthropoda</taxon>
        <taxon>Hexapoda</taxon>
        <taxon>Insecta</taxon>
        <taxon>Pterygota</taxon>
        <taxon>Neoptera</taxon>
        <taxon>Endopterygota</taxon>
        <taxon>Hymenoptera</taxon>
        <taxon>Apocrita</taxon>
        <taxon>Aculeata</taxon>
        <taxon>Formicoidea</taxon>
        <taxon>Formicidae</taxon>
        <taxon>Myrmicinae</taxon>
        <taxon>Cardiocondyla</taxon>
    </lineage>
</organism>
<protein>
    <submittedName>
        <fullName evidence="1">Uncharacterized protein</fullName>
    </submittedName>
</protein>
<sequence>MHTGLFRAFYFYQQPKYGQKTKKNIFEIWQRSIVQNLKKMHTGLFQVFYFHQYYGQKTIKNIFDIRQQNAYGLISSFLPLPVTEIWS</sequence>
<gene>
    <name evidence="1" type="ORF">PUN28_015790</name>
</gene>
<reference evidence="1 2" key="1">
    <citation type="submission" date="2023-03" db="EMBL/GenBank/DDBJ databases">
        <title>High recombination rates correlate with genetic variation in Cardiocondyla obscurior ants.</title>
        <authorList>
            <person name="Errbii M."/>
        </authorList>
    </citation>
    <scope>NUCLEOTIDE SEQUENCE [LARGE SCALE GENOMIC DNA]</scope>
    <source>
        <strain evidence="1">Alpha-2009</strain>
        <tissue evidence="1">Whole body</tissue>
    </source>
</reference>
<evidence type="ECO:0000313" key="2">
    <source>
        <dbReference type="Proteomes" id="UP001430953"/>
    </source>
</evidence>
<comment type="caution">
    <text evidence="1">The sequence shown here is derived from an EMBL/GenBank/DDBJ whole genome shotgun (WGS) entry which is preliminary data.</text>
</comment>
<dbReference type="EMBL" id="JADYXP020000017">
    <property type="protein sequence ID" value="KAL0107452.1"/>
    <property type="molecule type" value="Genomic_DNA"/>
</dbReference>
<keyword evidence="2" id="KW-1185">Reference proteome</keyword>
<name>A0AAW2EZY0_9HYME</name>
<accession>A0AAW2EZY0</accession>
<proteinExistence type="predicted"/>
<dbReference type="Proteomes" id="UP001430953">
    <property type="component" value="Unassembled WGS sequence"/>
</dbReference>
<dbReference type="AlphaFoldDB" id="A0AAW2EZY0"/>